<dbReference type="Pfam" id="PF13540">
    <property type="entry name" value="RCC1_2"/>
    <property type="match status" value="2"/>
</dbReference>
<reference evidence="4" key="1">
    <citation type="submission" date="2025-08" db="UniProtKB">
        <authorList>
            <consortium name="RefSeq"/>
        </authorList>
    </citation>
    <scope>IDENTIFICATION</scope>
</reference>
<name>A0AAJ7R826_CEPCN</name>
<dbReference type="RefSeq" id="XP_024935611.1">
    <property type="nucleotide sequence ID" value="XM_025079843.1"/>
</dbReference>
<dbReference type="InterPro" id="IPR000408">
    <property type="entry name" value="Reg_chr_condens"/>
</dbReference>
<feature type="repeat" description="RCC1" evidence="2">
    <location>
        <begin position="4"/>
        <end position="60"/>
    </location>
</feature>
<dbReference type="PANTHER" id="PTHR22872">
    <property type="entry name" value="BTK-BINDING PROTEIN-RELATED"/>
    <property type="match status" value="1"/>
</dbReference>
<proteinExistence type="predicted"/>
<dbReference type="Proteomes" id="UP000694920">
    <property type="component" value="Unplaced"/>
</dbReference>
<dbReference type="PROSITE" id="PS50012">
    <property type="entry name" value="RCC1_3"/>
    <property type="match status" value="3"/>
</dbReference>
<keyword evidence="3" id="KW-1185">Reference proteome</keyword>
<dbReference type="CTD" id="26297"/>
<evidence type="ECO:0000313" key="4">
    <source>
        <dbReference type="RefSeq" id="XP_024935611.1"/>
    </source>
</evidence>
<dbReference type="AlphaFoldDB" id="A0AAJ7R826"/>
<organism evidence="3 4">
    <name type="scientific">Cephus cinctus</name>
    <name type="common">Wheat stem sawfly</name>
    <dbReference type="NCBI Taxonomy" id="211228"/>
    <lineage>
        <taxon>Eukaryota</taxon>
        <taxon>Metazoa</taxon>
        <taxon>Ecdysozoa</taxon>
        <taxon>Arthropoda</taxon>
        <taxon>Hexapoda</taxon>
        <taxon>Insecta</taxon>
        <taxon>Pterygota</taxon>
        <taxon>Neoptera</taxon>
        <taxon>Endopterygota</taxon>
        <taxon>Hymenoptera</taxon>
        <taxon>Cephoidea</taxon>
        <taxon>Cephidae</taxon>
        <taxon>Cephus</taxon>
    </lineage>
</organism>
<feature type="repeat" description="RCC1" evidence="2">
    <location>
        <begin position="61"/>
        <end position="112"/>
    </location>
</feature>
<dbReference type="PRINTS" id="PR00633">
    <property type="entry name" value="RCCNDNSATION"/>
</dbReference>
<dbReference type="GeneID" id="112493612"/>
<sequence length="203" mass="22351">MPPIRLLSWGANSHSQLGHGFQSEQLIVPKEVDLSEISLEAENIKKIVGGAGHSLILDKYGCVYACGWNSKGQTGIPGEDIMPKFKKIESLKDEVITDIDCGWDSTMCLNENGEIFVWGSNSFGQLGIDPQRQNCILQPQKIIMNEKIERFSLGLRHTALVTETGKILTSGTGGKCQLGLIDSENKPIRRANIFTEGDYLLSE</sequence>
<evidence type="ECO:0000256" key="1">
    <source>
        <dbReference type="ARBA" id="ARBA00022737"/>
    </source>
</evidence>
<evidence type="ECO:0000313" key="3">
    <source>
        <dbReference type="Proteomes" id="UP000694920"/>
    </source>
</evidence>
<dbReference type="InterPro" id="IPR051625">
    <property type="entry name" value="Signaling_Regulatory_Domain"/>
</dbReference>
<keyword evidence="1" id="KW-0677">Repeat</keyword>
<dbReference type="Gene3D" id="2.130.10.30">
    <property type="entry name" value="Regulator of chromosome condensation 1/beta-lactamase-inhibitor protein II"/>
    <property type="match status" value="1"/>
</dbReference>
<dbReference type="SUPFAM" id="SSF50985">
    <property type="entry name" value="RCC1/BLIP-II"/>
    <property type="match status" value="1"/>
</dbReference>
<evidence type="ECO:0000256" key="2">
    <source>
        <dbReference type="PROSITE-ProRule" id="PRU00235"/>
    </source>
</evidence>
<gene>
    <name evidence="4" type="primary">LOC112493612</name>
</gene>
<feature type="repeat" description="RCC1" evidence="2">
    <location>
        <begin position="113"/>
        <end position="164"/>
    </location>
</feature>
<accession>A0AAJ7R826</accession>
<protein>
    <submittedName>
        <fullName evidence="4">Secretion-regulating guanine nucleotide exchange factor</fullName>
    </submittedName>
</protein>
<dbReference type="InterPro" id="IPR009091">
    <property type="entry name" value="RCC1/BLIP-II"/>
</dbReference>
<dbReference type="KEGG" id="ccin:112493612"/>